<dbReference type="Proteomes" id="UP001519292">
    <property type="component" value="Unassembled WGS sequence"/>
</dbReference>
<dbReference type="RefSeq" id="WP_209685687.1">
    <property type="nucleotide sequence ID" value="NZ_JAGGLU010000001.1"/>
</dbReference>
<keyword evidence="2" id="KW-0238">DNA-binding</keyword>
<sequence length="318" mass="36703">MKKELLQQLKEINEIEQKQITQHSFINDYQEKSLIQTEMSVPIFTSDFFKGNSIYVGKHNRFFAYPKHTHTFLEMNYMLSGSAQEIVNGQPIQLKTGDILLLGVGTTHSISALGKDDILINIIFRNDIFFSLENLKAMGQNQNVLSGFIMTNNSENFMIYRKKHTENAIRKVADLLIEEYYSHSDFSDKLIDSYLNSLLILFSRNTDFHSTRNLKENTPDVVLALLKQITTNSAQVSLSEFAQKNNYSRAYLGSLFKKVVGKSFSDVLTEERLLEAYNLLNSTNYSISEIIEKIGISNKTFFYKKFKEKFHCMPSEIR</sequence>
<dbReference type="PANTHER" id="PTHR43280">
    <property type="entry name" value="ARAC-FAMILY TRANSCRIPTIONAL REGULATOR"/>
    <property type="match status" value="1"/>
</dbReference>
<evidence type="ECO:0000313" key="6">
    <source>
        <dbReference type="Proteomes" id="UP001519292"/>
    </source>
</evidence>
<gene>
    <name evidence="5" type="ORF">J2Z60_000302</name>
</gene>
<dbReference type="Pfam" id="PF02311">
    <property type="entry name" value="AraC_binding"/>
    <property type="match status" value="1"/>
</dbReference>
<protein>
    <submittedName>
        <fullName evidence="5">AraC-like DNA-binding protein/mannose-6-phosphate isomerase-like protein (Cupin superfamily)</fullName>
    </submittedName>
</protein>
<dbReference type="SUPFAM" id="SSF46689">
    <property type="entry name" value="Homeodomain-like"/>
    <property type="match status" value="1"/>
</dbReference>
<feature type="domain" description="HTH araC/xylS-type" evidence="4">
    <location>
        <begin position="220"/>
        <end position="318"/>
    </location>
</feature>
<dbReference type="EMBL" id="JAGGLU010000001">
    <property type="protein sequence ID" value="MBP2057140.1"/>
    <property type="molecule type" value="Genomic_DNA"/>
</dbReference>
<evidence type="ECO:0000259" key="4">
    <source>
        <dbReference type="PROSITE" id="PS01124"/>
    </source>
</evidence>
<evidence type="ECO:0000256" key="1">
    <source>
        <dbReference type="ARBA" id="ARBA00023015"/>
    </source>
</evidence>
<evidence type="ECO:0000256" key="3">
    <source>
        <dbReference type="ARBA" id="ARBA00023163"/>
    </source>
</evidence>
<name>A0ABS4MBV3_9LACO</name>
<keyword evidence="6" id="KW-1185">Reference proteome</keyword>
<evidence type="ECO:0000256" key="2">
    <source>
        <dbReference type="ARBA" id="ARBA00023125"/>
    </source>
</evidence>
<dbReference type="Gene3D" id="1.10.10.60">
    <property type="entry name" value="Homeodomain-like"/>
    <property type="match status" value="2"/>
</dbReference>
<dbReference type="InterPro" id="IPR014710">
    <property type="entry name" value="RmlC-like_jellyroll"/>
</dbReference>
<dbReference type="InterPro" id="IPR018060">
    <property type="entry name" value="HTH_AraC"/>
</dbReference>
<dbReference type="InterPro" id="IPR037923">
    <property type="entry name" value="HTH-like"/>
</dbReference>
<dbReference type="Pfam" id="PF12833">
    <property type="entry name" value="HTH_18"/>
    <property type="match status" value="1"/>
</dbReference>
<proteinExistence type="predicted"/>
<keyword evidence="1" id="KW-0805">Transcription regulation</keyword>
<dbReference type="InterPro" id="IPR009057">
    <property type="entry name" value="Homeodomain-like_sf"/>
</dbReference>
<dbReference type="InterPro" id="IPR003313">
    <property type="entry name" value="AraC-bd"/>
</dbReference>
<dbReference type="SMART" id="SM00342">
    <property type="entry name" value="HTH_ARAC"/>
    <property type="match status" value="1"/>
</dbReference>
<keyword evidence="3" id="KW-0804">Transcription</keyword>
<organism evidence="5 6">
    <name type="scientific">Lactobacillus colini</name>
    <dbReference type="NCBI Taxonomy" id="1819254"/>
    <lineage>
        <taxon>Bacteria</taxon>
        <taxon>Bacillati</taxon>
        <taxon>Bacillota</taxon>
        <taxon>Bacilli</taxon>
        <taxon>Lactobacillales</taxon>
        <taxon>Lactobacillaceae</taxon>
        <taxon>Lactobacillus</taxon>
    </lineage>
</organism>
<accession>A0ABS4MBV3</accession>
<dbReference type="PROSITE" id="PS01124">
    <property type="entry name" value="HTH_ARAC_FAMILY_2"/>
    <property type="match status" value="1"/>
</dbReference>
<dbReference type="PANTHER" id="PTHR43280:SF28">
    <property type="entry name" value="HTH-TYPE TRANSCRIPTIONAL ACTIVATOR RHAS"/>
    <property type="match status" value="1"/>
</dbReference>
<dbReference type="SUPFAM" id="SSF51215">
    <property type="entry name" value="Regulatory protein AraC"/>
    <property type="match status" value="1"/>
</dbReference>
<reference evidence="5 6" key="1">
    <citation type="submission" date="2021-03" db="EMBL/GenBank/DDBJ databases">
        <title>Genomic Encyclopedia of Type Strains, Phase IV (KMG-IV): sequencing the most valuable type-strain genomes for metagenomic binning, comparative biology and taxonomic classification.</title>
        <authorList>
            <person name="Goeker M."/>
        </authorList>
    </citation>
    <scope>NUCLEOTIDE SEQUENCE [LARGE SCALE GENOMIC DNA]</scope>
    <source>
        <strain evidence="5 6">DSM 101872</strain>
    </source>
</reference>
<dbReference type="Gene3D" id="2.60.120.10">
    <property type="entry name" value="Jelly Rolls"/>
    <property type="match status" value="1"/>
</dbReference>
<evidence type="ECO:0000313" key="5">
    <source>
        <dbReference type="EMBL" id="MBP2057140.1"/>
    </source>
</evidence>
<dbReference type="CDD" id="cd06996">
    <property type="entry name" value="cupin_Lmo2851-like_N"/>
    <property type="match status" value="1"/>
</dbReference>
<comment type="caution">
    <text evidence="5">The sequence shown here is derived from an EMBL/GenBank/DDBJ whole genome shotgun (WGS) entry which is preliminary data.</text>
</comment>